<dbReference type="AlphaFoldDB" id="A0A0R0M604"/>
<reference evidence="3 4" key="1">
    <citation type="submission" date="2015-07" db="EMBL/GenBank/DDBJ databases">
        <title>The genome of Pseudoloma neurophilia, a relevant intracellular parasite of the zebrafish.</title>
        <authorList>
            <person name="Ndikumana S."/>
            <person name="Pelin A."/>
            <person name="Sanders J."/>
            <person name="Corradi N."/>
        </authorList>
    </citation>
    <scope>NUCLEOTIDE SEQUENCE [LARGE SCALE GENOMIC DNA]</scope>
    <source>
        <strain evidence="3 4">MK1</strain>
    </source>
</reference>
<comment type="caution">
    <text evidence="3">The sequence shown here is derived from an EMBL/GenBank/DDBJ whole genome shotgun (WGS) entry which is preliminary data.</text>
</comment>
<proteinExistence type="predicted"/>
<gene>
    <name evidence="3" type="ORF">M153_5130002498</name>
</gene>
<dbReference type="EMBL" id="LGUB01000192">
    <property type="protein sequence ID" value="KRH93867.1"/>
    <property type="molecule type" value="Genomic_DNA"/>
</dbReference>
<dbReference type="Proteomes" id="UP000051530">
    <property type="component" value="Unassembled WGS sequence"/>
</dbReference>
<evidence type="ECO:0000256" key="2">
    <source>
        <dbReference type="SAM" id="SignalP"/>
    </source>
</evidence>
<feature type="compositionally biased region" description="Low complexity" evidence="1">
    <location>
        <begin position="29"/>
        <end position="42"/>
    </location>
</feature>
<organism evidence="3 4">
    <name type="scientific">Pseudoloma neurophilia</name>
    <dbReference type="NCBI Taxonomy" id="146866"/>
    <lineage>
        <taxon>Eukaryota</taxon>
        <taxon>Fungi</taxon>
        <taxon>Fungi incertae sedis</taxon>
        <taxon>Microsporidia</taxon>
        <taxon>Pseudoloma</taxon>
    </lineage>
</organism>
<evidence type="ECO:0000313" key="4">
    <source>
        <dbReference type="Proteomes" id="UP000051530"/>
    </source>
</evidence>
<keyword evidence="2" id="KW-0732">Signal</keyword>
<evidence type="ECO:0000256" key="1">
    <source>
        <dbReference type="SAM" id="MobiDB-lite"/>
    </source>
</evidence>
<dbReference type="VEuPathDB" id="MicrosporidiaDB:M153_5130002498"/>
<feature type="region of interest" description="Disordered" evidence="1">
    <location>
        <begin position="26"/>
        <end position="55"/>
    </location>
</feature>
<name>A0A0R0M604_9MICR</name>
<evidence type="ECO:0000313" key="3">
    <source>
        <dbReference type="EMBL" id="KRH93867.1"/>
    </source>
</evidence>
<sequence length="306" mass="35845">MNCAVSSLLSQLSLIILLIKTQTPDNNKSGSDSNQQASNNQSITPSNSTNKRDSSIPLFETDDKQSLIPPIFNVLLRLDNSFIEYFKKIEKKDDPIVKILLELNKKVLNSEKYPISIYKEEKNLLDILCNNYQDRFNIHYLFPFFNSFLSLIVDSNFDEEINHFRIELDNNYLKIPESDRQHIFKYNRGNPLSLLINSALKIDETHMSFDFELDKSIINRPKLIFFYLPDGEINFNKDRNRHFTVKRTNGDVYNLRGIVYFDTDHYNSFFIHNGELYNQETGKTHSLTTAEINFLELLIFELQESK</sequence>
<accession>A0A0R0M604</accession>
<keyword evidence="4" id="KW-1185">Reference proteome</keyword>
<feature type="chain" id="PRO_5006399150" evidence="2">
    <location>
        <begin position="22"/>
        <end position="306"/>
    </location>
</feature>
<feature type="signal peptide" evidence="2">
    <location>
        <begin position="1"/>
        <end position="21"/>
    </location>
</feature>
<protein>
    <submittedName>
        <fullName evidence="3">Uncharacterized protein</fullName>
    </submittedName>
</protein>